<dbReference type="PANTHER" id="PTHR31018">
    <property type="entry name" value="SPORULATION-SPECIFIC PROTEIN-RELATED"/>
    <property type="match status" value="1"/>
</dbReference>
<proteinExistence type="inferred from homology"/>
<dbReference type="InterPro" id="IPR036941">
    <property type="entry name" value="Rcpt_L-dom_sf"/>
</dbReference>
<evidence type="ECO:0000256" key="2">
    <source>
        <dbReference type="ARBA" id="ARBA00004609"/>
    </source>
</evidence>
<dbReference type="EMBL" id="MPUK01000009">
    <property type="protein sequence ID" value="ONH65993.1"/>
    <property type="molecule type" value="Genomic_DNA"/>
</dbReference>
<dbReference type="InterPro" id="IPR051648">
    <property type="entry name" value="CWI-Assembly_Regulator"/>
</dbReference>
<dbReference type="GO" id="GO:0031505">
    <property type="term" value="P:fungal-type cell wall organization"/>
    <property type="evidence" value="ECO:0007669"/>
    <property type="project" value="TreeGrafter"/>
</dbReference>
<feature type="compositionally biased region" description="Low complexity" evidence="10">
    <location>
        <begin position="365"/>
        <end position="404"/>
    </location>
</feature>
<dbReference type="SUPFAM" id="SSF52058">
    <property type="entry name" value="L domain-like"/>
    <property type="match status" value="2"/>
</dbReference>
<keyword evidence="7" id="KW-0449">Lipoprotein</keyword>
<organism evidence="12">
    <name type="scientific">Cyberlindnera fabianii</name>
    <name type="common">Yeast</name>
    <name type="synonym">Hansenula fabianii</name>
    <dbReference type="NCBI Taxonomy" id="36022"/>
    <lineage>
        <taxon>Eukaryota</taxon>
        <taxon>Fungi</taxon>
        <taxon>Dikarya</taxon>
        <taxon>Ascomycota</taxon>
        <taxon>Saccharomycotina</taxon>
        <taxon>Saccharomycetes</taxon>
        <taxon>Phaffomycetales</taxon>
        <taxon>Phaffomycetaceae</taxon>
        <taxon>Cyberlindnera</taxon>
    </lineage>
</organism>
<keyword evidence="14" id="KW-1185">Reference proteome</keyword>
<feature type="signal peptide" evidence="11">
    <location>
        <begin position="1"/>
        <end position="18"/>
    </location>
</feature>
<evidence type="ECO:0000256" key="4">
    <source>
        <dbReference type="ARBA" id="ARBA00022475"/>
    </source>
</evidence>
<name>A0A061B989_CYBFA</name>
<reference evidence="13" key="3">
    <citation type="submission" date="2017-01" db="EMBL/GenBank/DDBJ databases">
        <authorList>
            <person name="Mah S.A."/>
            <person name="Swanson W.J."/>
            <person name="Moy G.W."/>
            <person name="Vacquier V.D."/>
        </authorList>
    </citation>
    <scope>NUCLEOTIDE SEQUENCE [LARGE SCALE GENOMIC DNA]</scope>
    <source>
        <strain evidence="13">65</strain>
    </source>
</reference>
<reference evidence="14" key="2">
    <citation type="journal article" date="2017" name="Genome Announc.">
        <title>Genome sequences of Cyberlindnera fabianii 65, Pichia kudriavzevii 129, and Saccharomyces cerevisiae 131 isolated from fermented masau fruits in Zimbabwe.</title>
        <authorList>
            <person name="van Rijswijck I.M.H."/>
            <person name="Derks M.F.L."/>
            <person name="Abee T."/>
            <person name="de Ridder D."/>
            <person name="Smid E.J."/>
        </authorList>
    </citation>
    <scope>NUCLEOTIDE SEQUENCE [LARGE SCALE GENOMIC DNA]</scope>
    <source>
        <strain evidence="14">65</strain>
    </source>
</reference>
<evidence type="ECO:0000256" key="9">
    <source>
        <dbReference type="ARBA" id="ARBA00023180"/>
    </source>
</evidence>
<evidence type="ECO:0000256" key="6">
    <source>
        <dbReference type="ARBA" id="ARBA00022525"/>
    </source>
</evidence>
<dbReference type="STRING" id="36022.A0A061B989"/>
<dbReference type="Gene3D" id="3.80.20.20">
    <property type="entry name" value="Receptor L-domain"/>
    <property type="match status" value="2"/>
</dbReference>
<keyword evidence="4" id="KW-1003">Cell membrane</keyword>
<evidence type="ECO:0000256" key="1">
    <source>
        <dbReference type="ARBA" id="ARBA00004191"/>
    </source>
</evidence>
<dbReference type="GO" id="GO:0009277">
    <property type="term" value="C:fungal-type cell wall"/>
    <property type="evidence" value="ECO:0007669"/>
    <property type="project" value="TreeGrafter"/>
</dbReference>
<dbReference type="Proteomes" id="UP000189513">
    <property type="component" value="Unassembled WGS sequence"/>
</dbReference>
<accession>A0A061B989</accession>
<reference evidence="12" key="1">
    <citation type="journal article" date="2014" name="Genome Announc.">
        <title>Genome sequence of the yeast Cyberlindnera fabianii (Hansenula fabianii).</title>
        <authorList>
            <person name="Freel K.C."/>
            <person name="Sarilar V."/>
            <person name="Neuveglise C."/>
            <person name="Devillers H."/>
            <person name="Friedrich A."/>
            <person name="Schacherer J."/>
        </authorList>
    </citation>
    <scope>NUCLEOTIDE SEQUENCE</scope>
    <source>
        <strain evidence="12">YJS4271</strain>
    </source>
</reference>
<keyword evidence="8 11" id="KW-0732">Signal</keyword>
<dbReference type="EMBL" id="LK052908">
    <property type="protein sequence ID" value="CDR46488.1"/>
    <property type="molecule type" value="Genomic_DNA"/>
</dbReference>
<evidence type="ECO:0000313" key="12">
    <source>
        <dbReference type="EMBL" id="CDR46488.1"/>
    </source>
</evidence>
<feature type="chain" id="PRO_5015026847" evidence="11">
    <location>
        <begin position="19"/>
        <end position="429"/>
    </location>
</feature>
<evidence type="ECO:0000256" key="7">
    <source>
        <dbReference type="ARBA" id="ARBA00022622"/>
    </source>
</evidence>
<dbReference type="OMA" id="WANNITF"/>
<dbReference type="GO" id="GO:0098552">
    <property type="term" value="C:side of membrane"/>
    <property type="evidence" value="ECO:0007669"/>
    <property type="project" value="UniProtKB-KW"/>
</dbReference>
<evidence type="ECO:0000256" key="10">
    <source>
        <dbReference type="SAM" id="MobiDB-lite"/>
    </source>
</evidence>
<evidence type="ECO:0000256" key="3">
    <source>
        <dbReference type="ARBA" id="ARBA00005798"/>
    </source>
</evidence>
<evidence type="ECO:0000313" key="13">
    <source>
        <dbReference type="EMBL" id="ONH65993.1"/>
    </source>
</evidence>
<protein>
    <submittedName>
        <fullName evidence="12">CYFA0S23e01486g1_1</fullName>
    </submittedName>
    <submittedName>
        <fullName evidence="13">Cell wall protein ECM33</fullName>
    </submittedName>
</protein>
<keyword evidence="7" id="KW-0336">GPI-anchor</keyword>
<evidence type="ECO:0000256" key="5">
    <source>
        <dbReference type="ARBA" id="ARBA00022512"/>
    </source>
</evidence>
<gene>
    <name evidence="13" type="ORF">BON22_4256</name>
    <name evidence="12" type="ORF">CYFA0S_23e01486g</name>
</gene>
<keyword evidence="9" id="KW-0325">Glycoprotein</keyword>
<keyword evidence="6" id="KW-0964">Secreted</keyword>
<evidence type="ECO:0000256" key="11">
    <source>
        <dbReference type="SAM" id="SignalP"/>
    </source>
</evidence>
<evidence type="ECO:0000256" key="8">
    <source>
        <dbReference type="ARBA" id="ARBA00022729"/>
    </source>
</evidence>
<dbReference type="AlphaFoldDB" id="A0A061B989"/>
<dbReference type="PANTHER" id="PTHR31018:SF3">
    <property type="entry name" value="RECEPTOR PROTEIN-TYROSINE KINASE"/>
    <property type="match status" value="1"/>
</dbReference>
<keyword evidence="7" id="KW-0472">Membrane</keyword>
<dbReference type="GO" id="GO:0005886">
    <property type="term" value="C:plasma membrane"/>
    <property type="evidence" value="ECO:0007669"/>
    <property type="project" value="UniProtKB-SubCell"/>
</dbReference>
<dbReference type="OrthoDB" id="536881at2759"/>
<dbReference type="GO" id="GO:0009986">
    <property type="term" value="C:cell surface"/>
    <property type="evidence" value="ECO:0007669"/>
    <property type="project" value="TreeGrafter"/>
</dbReference>
<sequence length="429" mass="43550">MQFKSFVLAGALAATALAADDVSTSRASSASATTSISIASGCSFTSATATAQSDLDDYSSCEALKGDLTITGDLGTASLDSVKVIYGSLLINNATSLSSFSAGSLTTVTDELSLTSLTILSTLSLPQLTTVGSVNFVTLPALSSISLNSGVTSINSLYISDTSLETLEGFDVTSLDTFNVNNNKNLASIDSNLKNVKVALEVSYNSDDVEVAFDDLEWANNITFRSVSSVSLSKLSKVNASIGFINTTLSEIDCSELSEVGGSLTINANDDLEEVDFSNLTKIGGGFVVSNNSELEEISGFDSLQTVGGAIILYGNFSNASLPSLKKVSGGVDIESETELDCDSFDSLQKKGAIQGDSYECKGVTASSSSSSSSSSGHSSTGGSSSEETGSNTASSSSSSSSSGLAPPSNALGVSSILAAVGGLALALL</sequence>
<dbReference type="VEuPathDB" id="FungiDB:BON22_4256"/>
<evidence type="ECO:0000313" key="14">
    <source>
        <dbReference type="Proteomes" id="UP000189513"/>
    </source>
</evidence>
<comment type="similarity">
    <text evidence="3">Belongs to the SPS2 family.</text>
</comment>
<comment type="subcellular location">
    <subcellularLocation>
        <location evidence="2">Cell membrane</location>
        <topology evidence="2">Lipid-anchor</topology>
        <topology evidence="2">GPI-anchor</topology>
    </subcellularLocation>
    <subcellularLocation>
        <location evidence="1">Secreted</location>
        <location evidence="1">Cell wall</location>
    </subcellularLocation>
</comment>
<keyword evidence="5" id="KW-0134">Cell wall</keyword>
<feature type="region of interest" description="Disordered" evidence="10">
    <location>
        <begin position="365"/>
        <end position="408"/>
    </location>
</feature>